<organism evidence="11 12">
    <name type="scientific">Cellvibrio mixtus</name>
    <dbReference type="NCBI Taxonomy" id="39650"/>
    <lineage>
        <taxon>Bacteria</taxon>
        <taxon>Pseudomonadati</taxon>
        <taxon>Pseudomonadota</taxon>
        <taxon>Gammaproteobacteria</taxon>
        <taxon>Cellvibrionales</taxon>
        <taxon>Cellvibrionaceae</taxon>
        <taxon>Cellvibrio</taxon>
    </lineage>
</organism>
<gene>
    <name evidence="11" type="ORF">CBP51_13310</name>
</gene>
<evidence type="ECO:0000313" key="12">
    <source>
        <dbReference type="Proteomes" id="UP000216101"/>
    </source>
</evidence>
<comment type="similarity">
    <text evidence="1 9">Belongs to the glycosyl hydrolase 28 family.</text>
</comment>
<keyword evidence="2" id="KW-0677">Repeat</keyword>
<evidence type="ECO:0000256" key="1">
    <source>
        <dbReference type="ARBA" id="ARBA00008834"/>
    </source>
</evidence>
<keyword evidence="7" id="KW-0624">Polysaccharide degradation</keyword>
<name>A0A266Q2Y4_9GAMM</name>
<dbReference type="InterPro" id="IPR000743">
    <property type="entry name" value="Glyco_hydro_28"/>
</dbReference>
<dbReference type="SUPFAM" id="SSF51126">
    <property type="entry name" value="Pectin lyase-like"/>
    <property type="match status" value="1"/>
</dbReference>
<dbReference type="InterPro" id="IPR011050">
    <property type="entry name" value="Pectin_lyase_fold/virulence"/>
</dbReference>
<keyword evidence="4" id="KW-0325">Glycoprotein</keyword>
<protein>
    <submittedName>
        <fullName evidence="11">Glycoside hydrolase</fullName>
    </submittedName>
</protein>
<keyword evidence="5" id="KW-0119">Carbohydrate metabolism</keyword>
<dbReference type="PANTHER" id="PTHR31736:SF9">
    <property type="entry name" value="ENDO-XYLOGALACTURONAN HYDROLASE A-RELATED"/>
    <property type="match status" value="1"/>
</dbReference>
<evidence type="ECO:0000256" key="3">
    <source>
        <dbReference type="ARBA" id="ARBA00022801"/>
    </source>
</evidence>
<dbReference type="RefSeq" id="WP_094985338.1">
    <property type="nucleotide sequence ID" value="NZ_NHNI01000002.1"/>
</dbReference>
<sequence>MSLSMHNNKLIQLVAIFGMGFSSSFFAVAGDLVTYEVPKQAFYTHHNDDYTVRVRKLGGEWQDLYEYKVKVDLDNPQNASMVYFDMGEPVEVSVKKNNGDIRRVEIRPKSAGIKPKLAGNVALFKLSKPANISIEFDGDRLHNLHLFASAIEQNIPDKNDPDVIWFGPGLHLPPENAEGAFRIASNKTVYLHGGAMLRGKLLIDNATNVTVTGRGLIDQAGRGFEITKSNNVVIDGPIVINPKHYTVYCGQSNHVDIRNIKTFSAAPWTDGIDMMACSDVNIDNVFLRTSDDSIAIYGHRWDYYGDARNITVSNSVLWADVAHPINIGLHGNNKQPELIENIRFNNIDILGHDEDDRNYQGAMAITNSDDNLVKNVYFENIRIDGVEEGMLFNFRVVFNEKYSHSPGRGIENVYLKNISIVNSSLNTSVIGGYSKERAVNNIVLENIRLEGKRLKPSDFTLGEHVSNVIVKP</sequence>
<evidence type="ECO:0000313" key="11">
    <source>
        <dbReference type="EMBL" id="OZY84202.1"/>
    </source>
</evidence>
<evidence type="ECO:0000256" key="8">
    <source>
        <dbReference type="ARBA" id="ARBA00037278"/>
    </source>
</evidence>
<dbReference type="Pfam" id="PF00295">
    <property type="entry name" value="Glyco_hydro_28"/>
    <property type="match status" value="1"/>
</dbReference>
<feature type="signal peptide" evidence="10">
    <location>
        <begin position="1"/>
        <end position="27"/>
    </location>
</feature>
<dbReference type="GO" id="GO:0004650">
    <property type="term" value="F:polygalacturonase activity"/>
    <property type="evidence" value="ECO:0007669"/>
    <property type="project" value="InterPro"/>
</dbReference>
<evidence type="ECO:0000256" key="2">
    <source>
        <dbReference type="ARBA" id="ARBA00022737"/>
    </source>
</evidence>
<dbReference type="GO" id="GO:0000272">
    <property type="term" value="P:polysaccharide catabolic process"/>
    <property type="evidence" value="ECO:0007669"/>
    <property type="project" value="UniProtKB-KW"/>
</dbReference>
<reference evidence="12" key="1">
    <citation type="submission" date="2017-05" db="EMBL/GenBank/DDBJ databases">
        <authorList>
            <person name="Barney B.M."/>
        </authorList>
    </citation>
    <scope>NUCLEOTIDE SEQUENCE [LARGE SCALE GENOMIC DNA]</scope>
    <source>
        <strain evidence="12">PSBB022</strain>
    </source>
</reference>
<evidence type="ECO:0000256" key="9">
    <source>
        <dbReference type="RuleBase" id="RU361169"/>
    </source>
</evidence>
<evidence type="ECO:0000256" key="6">
    <source>
        <dbReference type="ARBA" id="ARBA00023295"/>
    </source>
</evidence>
<proteinExistence type="inferred from homology"/>
<dbReference type="AlphaFoldDB" id="A0A266Q2Y4"/>
<dbReference type="EMBL" id="NHNI01000002">
    <property type="protein sequence ID" value="OZY84202.1"/>
    <property type="molecule type" value="Genomic_DNA"/>
</dbReference>
<evidence type="ECO:0000256" key="10">
    <source>
        <dbReference type="SAM" id="SignalP"/>
    </source>
</evidence>
<dbReference type="InterPro" id="IPR012334">
    <property type="entry name" value="Pectin_lyas_fold"/>
</dbReference>
<comment type="function">
    <text evidence="8">Pectinolytic enzyme involved in the degradation of xylogalacturonan (xga), a galacturonan backbone heavily substituted with xylose, and which is one important component of the hairy regions of pectin. Activity requires a galacturonic acid backbone substituted with xylose.</text>
</comment>
<feature type="chain" id="PRO_5012650430" evidence="10">
    <location>
        <begin position="28"/>
        <end position="472"/>
    </location>
</feature>
<evidence type="ECO:0000256" key="5">
    <source>
        <dbReference type="ARBA" id="ARBA00023277"/>
    </source>
</evidence>
<keyword evidence="3 9" id="KW-0378">Hydrolase</keyword>
<keyword evidence="10" id="KW-0732">Signal</keyword>
<dbReference type="PANTHER" id="PTHR31736">
    <property type="match status" value="1"/>
</dbReference>
<evidence type="ECO:0000256" key="7">
    <source>
        <dbReference type="ARBA" id="ARBA00023326"/>
    </source>
</evidence>
<accession>A0A266Q2Y4</accession>
<keyword evidence="6 9" id="KW-0326">Glycosidase</keyword>
<evidence type="ECO:0000256" key="4">
    <source>
        <dbReference type="ARBA" id="ARBA00023180"/>
    </source>
</evidence>
<comment type="caution">
    <text evidence="11">The sequence shown here is derived from an EMBL/GenBank/DDBJ whole genome shotgun (WGS) entry which is preliminary data.</text>
</comment>
<dbReference type="Gene3D" id="2.160.20.10">
    <property type="entry name" value="Single-stranded right-handed beta-helix, Pectin lyase-like"/>
    <property type="match status" value="1"/>
</dbReference>
<dbReference type="Proteomes" id="UP000216101">
    <property type="component" value="Unassembled WGS sequence"/>
</dbReference>
<keyword evidence="12" id="KW-1185">Reference proteome</keyword>